<keyword evidence="1" id="KW-0732">Signal</keyword>
<gene>
    <name evidence="2" type="ORF">EYZ11_010782</name>
</gene>
<comment type="caution">
    <text evidence="2">The sequence shown here is derived from an EMBL/GenBank/DDBJ whole genome shotgun (WGS) entry which is preliminary data.</text>
</comment>
<accession>A0A4S3J9W2</accession>
<evidence type="ECO:0000313" key="2">
    <source>
        <dbReference type="EMBL" id="THC89761.1"/>
    </source>
</evidence>
<dbReference type="VEuPathDB" id="FungiDB:EYZ11_010782"/>
<feature type="chain" id="PRO_5020627798" description="Invertebrate defensins family profile domain-containing protein" evidence="1">
    <location>
        <begin position="18"/>
        <end position="68"/>
    </location>
</feature>
<dbReference type="Proteomes" id="UP000308092">
    <property type="component" value="Unassembled WGS sequence"/>
</dbReference>
<proteinExistence type="predicted"/>
<sequence length="68" mass="7378">MKFSVTILPIILGLAYAMPSLEERDQPAHYCAGDGTLDDLHKCCKCSGGKGYCSGDACYCTKDGKHWC</sequence>
<dbReference type="EMBL" id="SOSA01000607">
    <property type="protein sequence ID" value="THC89761.1"/>
    <property type="molecule type" value="Genomic_DNA"/>
</dbReference>
<evidence type="ECO:0000313" key="3">
    <source>
        <dbReference type="Proteomes" id="UP000308092"/>
    </source>
</evidence>
<keyword evidence="3" id="KW-1185">Reference proteome</keyword>
<dbReference type="AlphaFoldDB" id="A0A4S3J9W2"/>
<organism evidence="2 3">
    <name type="scientific">Aspergillus tanneri</name>
    <dbReference type="NCBI Taxonomy" id="1220188"/>
    <lineage>
        <taxon>Eukaryota</taxon>
        <taxon>Fungi</taxon>
        <taxon>Dikarya</taxon>
        <taxon>Ascomycota</taxon>
        <taxon>Pezizomycotina</taxon>
        <taxon>Eurotiomycetes</taxon>
        <taxon>Eurotiomycetidae</taxon>
        <taxon>Eurotiales</taxon>
        <taxon>Aspergillaceae</taxon>
        <taxon>Aspergillus</taxon>
        <taxon>Aspergillus subgen. Circumdati</taxon>
    </lineage>
</organism>
<name>A0A4S3J9W2_9EURO</name>
<reference evidence="2 3" key="1">
    <citation type="submission" date="2019-03" db="EMBL/GenBank/DDBJ databases">
        <title>The genome sequence of a newly discovered highly antifungal drug resistant Aspergillus species, Aspergillus tanneri NIH 1004.</title>
        <authorList>
            <person name="Mounaud S."/>
            <person name="Singh I."/>
            <person name="Joardar V."/>
            <person name="Pakala S."/>
            <person name="Pakala S."/>
            <person name="Venepally P."/>
            <person name="Hoover J."/>
            <person name="Nierman W."/>
            <person name="Chung J."/>
            <person name="Losada L."/>
        </authorList>
    </citation>
    <scope>NUCLEOTIDE SEQUENCE [LARGE SCALE GENOMIC DNA]</scope>
    <source>
        <strain evidence="2 3">NIH1004</strain>
    </source>
</reference>
<evidence type="ECO:0000256" key="1">
    <source>
        <dbReference type="SAM" id="SignalP"/>
    </source>
</evidence>
<evidence type="ECO:0008006" key="4">
    <source>
        <dbReference type="Google" id="ProtNLM"/>
    </source>
</evidence>
<feature type="signal peptide" evidence="1">
    <location>
        <begin position="1"/>
        <end position="17"/>
    </location>
</feature>
<protein>
    <recommendedName>
        <fullName evidence="4">Invertebrate defensins family profile domain-containing protein</fullName>
    </recommendedName>
</protein>